<dbReference type="EMBL" id="CP129013">
    <property type="protein sequence ID" value="WLR43544.1"/>
    <property type="molecule type" value="Genomic_DNA"/>
</dbReference>
<keyword evidence="6" id="KW-0282">Flagellum</keyword>
<dbReference type="RefSeq" id="WP_226538339.1">
    <property type="nucleotide sequence ID" value="NZ_CP129013.1"/>
</dbReference>
<protein>
    <recommendedName>
        <fullName evidence="4 5">Flagellar hook-basal body complex protein FliE</fullName>
    </recommendedName>
</protein>
<accession>A0ABY9JXM3</accession>
<evidence type="ECO:0000256" key="2">
    <source>
        <dbReference type="ARBA" id="ARBA00009272"/>
    </source>
</evidence>
<keyword evidence="3 4" id="KW-0975">Bacterial flagellum</keyword>
<dbReference type="HAMAP" id="MF_00724">
    <property type="entry name" value="FliE"/>
    <property type="match status" value="1"/>
</dbReference>
<evidence type="ECO:0000313" key="7">
    <source>
        <dbReference type="Proteomes" id="UP001197974"/>
    </source>
</evidence>
<sequence>MINSITPISTQAIAQYSSSITNSNQNFSTYLKEALKETNELQVQSDKLTTMMANGHDVDLDQVMIAAEKANVALQATLEVRNKVIESYQEIMRMQI</sequence>
<dbReference type="InterPro" id="IPR001624">
    <property type="entry name" value="FliE"/>
</dbReference>
<name>A0ABY9JXM3_9BACI</name>
<organism evidence="6 7">
    <name type="scientific">Bacillus carboniphilus</name>
    <dbReference type="NCBI Taxonomy" id="86663"/>
    <lineage>
        <taxon>Bacteria</taxon>
        <taxon>Bacillati</taxon>
        <taxon>Bacillota</taxon>
        <taxon>Bacilli</taxon>
        <taxon>Bacillales</taxon>
        <taxon>Bacillaceae</taxon>
        <taxon>Bacillus</taxon>
    </lineage>
</organism>
<comment type="subcellular location">
    <subcellularLocation>
        <location evidence="1 4">Bacterial flagellum basal body</location>
    </subcellularLocation>
</comment>
<evidence type="ECO:0000256" key="4">
    <source>
        <dbReference type="HAMAP-Rule" id="MF_00724"/>
    </source>
</evidence>
<proteinExistence type="inferred from homology"/>
<keyword evidence="6" id="KW-0966">Cell projection</keyword>
<reference evidence="6 7" key="1">
    <citation type="submission" date="2023-06" db="EMBL/GenBank/DDBJ databases">
        <title>Five Gram-positive bacteria isolated from mangrove sediments in Shenzhen, Guangdong, China.</title>
        <authorList>
            <person name="Yu S."/>
            <person name="Zheng W."/>
            <person name="Huang Y."/>
        </authorList>
    </citation>
    <scope>NUCLEOTIDE SEQUENCE [LARGE SCALE GENOMIC DNA]</scope>
    <source>
        <strain evidence="6 7">SaN35-3</strain>
    </source>
</reference>
<evidence type="ECO:0000256" key="5">
    <source>
        <dbReference type="NCBIfam" id="TIGR00205"/>
    </source>
</evidence>
<gene>
    <name evidence="4 6" type="primary">fliE</name>
    <name evidence="6" type="ORF">LC087_05105</name>
</gene>
<dbReference type="PANTHER" id="PTHR34653:SF1">
    <property type="entry name" value="FLAGELLAR HOOK-BASAL BODY COMPLEX PROTEIN FLIE"/>
    <property type="match status" value="1"/>
</dbReference>
<dbReference type="Proteomes" id="UP001197974">
    <property type="component" value="Chromosome"/>
</dbReference>
<keyword evidence="7" id="KW-1185">Reference proteome</keyword>
<evidence type="ECO:0000256" key="1">
    <source>
        <dbReference type="ARBA" id="ARBA00004117"/>
    </source>
</evidence>
<dbReference type="NCBIfam" id="TIGR00205">
    <property type="entry name" value="fliE"/>
    <property type="match status" value="1"/>
</dbReference>
<dbReference type="PRINTS" id="PR01006">
    <property type="entry name" value="FLGHOOKFLIE"/>
</dbReference>
<dbReference type="PANTHER" id="PTHR34653">
    <property type="match status" value="1"/>
</dbReference>
<dbReference type="Pfam" id="PF02049">
    <property type="entry name" value="FliE"/>
    <property type="match status" value="1"/>
</dbReference>
<comment type="similarity">
    <text evidence="2 4">Belongs to the FliE family.</text>
</comment>
<evidence type="ECO:0000313" key="6">
    <source>
        <dbReference type="EMBL" id="WLR43544.1"/>
    </source>
</evidence>
<keyword evidence="6" id="KW-0969">Cilium</keyword>
<evidence type="ECO:0000256" key="3">
    <source>
        <dbReference type="ARBA" id="ARBA00023143"/>
    </source>
</evidence>